<accession>A0ABU2MU58</accession>
<reference evidence="2" key="1">
    <citation type="submission" date="2023-07" db="EMBL/GenBank/DDBJ databases">
        <title>30 novel species of actinomycetes from the DSMZ collection.</title>
        <authorList>
            <person name="Nouioui I."/>
        </authorList>
    </citation>
    <scope>NUCLEOTIDE SEQUENCE [LARGE SCALE GENOMIC DNA]</scope>
    <source>
        <strain evidence="2">DSM 44938</strain>
    </source>
</reference>
<dbReference type="RefSeq" id="WP_311706317.1">
    <property type="nucleotide sequence ID" value="NZ_JAVREL010000013.1"/>
</dbReference>
<comment type="caution">
    <text evidence="1">The sequence shown here is derived from an EMBL/GenBank/DDBJ whole genome shotgun (WGS) entry which is preliminary data.</text>
</comment>
<name>A0ABU2MU58_9ACTN</name>
<evidence type="ECO:0000313" key="2">
    <source>
        <dbReference type="Proteomes" id="UP001183246"/>
    </source>
</evidence>
<organism evidence="1 2">
    <name type="scientific">Streptomyces litchfieldiae</name>
    <dbReference type="NCBI Taxonomy" id="3075543"/>
    <lineage>
        <taxon>Bacteria</taxon>
        <taxon>Bacillati</taxon>
        <taxon>Actinomycetota</taxon>
        <taxon>Actinomycetes</taxon>
        <taxon>Kitasatosporales</taxon>
        <taxon>Streptomycetaceae</taxon>
        <taxon>Streptomyces</taxon>
    </lineage>
</organism>
<gene>
    <name evidence="1" type="ORF">RM590_21635</name>
</gene>
<keyword evidence="2" id="KW-1185">Reference proteome</keyword>
<dbReference type="Proteomes" id="UP001183246">
    <property type="component" value="Unassembled WGS sequence"/>
</dbReference>
<evidence type="ECO:0000313" key="1">
    <source>
        <dbReference type="EMBL" id="MDT0345185.1"/>
    </source>
</evidence>
<sequence>MTSDWWNAVVAGVLATVGGLLTAGCADDAAGAGGGRPAEGTMVEGADWRGVLLTSRHDELSLPGHPTVEAESLVPYEADVERFEEALPATEVFEYPGGEPETVDLSEHTRQYTELSGGGLRELLVTGFCDPSWVDGWEEEWIQVADGGSCFFDASMDLDSGEIVSFTFYGIG</sequence>
<proteinExistence type="predicted"/>
<evidence type="ECO:0008006" key="3">
    <source>
        <dbReference type="Google" id="ProtNLM"/>
    </source>
</evidence>
<protein>
    <recommendedName>
        <fullName evidence="3">Lipoprotein</fullName>
    </recommendedName>
</protein>
<dbReference type="EMBL" id="JAVREL010000013">
    <property type="protein sequence ID" value="MDT0345185.1"/>
    <property type="molecule type" value="Genomic_DNA"/>
</dbReference>